<dbReference type="SUPFAM" id="SSF55781">
    <property type="entry name" value="GAF domain-like"/>
    <property type="match status" value="1"/>
</dbReference>
<dbReference type="Pfam" id="PF00990">
    <property type="entry name" value="GGDEF"/>
    <property type="match status" value="1"/>
</dbReference>
<evidence type="ECO:0000259" key="2">
    <source>
        <dbReference type="PROSITE" id="PS50887"/>
    </source>
</evidence>
<dbReference type="Proteomes" id="UP001501697">
    <property type="component" value="Unassembled WGS sequence"/>
</dbReference>
<dbReference type="PROSITE" id="PS50887">
    <property type="entry name" value="GGDEF"/>
    <property type="match status" value="1"/>
</dbReference>
<name>A0ABP7ALW3_9MICO</name>
<dbReference type="CDD" id="cd00130">
    <property type="entry name" value="PAS"/>
    <property type="match status" value="1"/>
</dbReference>
<comment type="caution">
    <text evidence="3">The sequence shown here is derived from an EMBL/GenBank/DDBJ whole genome shotgun (WGS) entry which is preliminary data.</text>
</comment>
<dbReference type="EMBL" id="BAAAYU010000005">
    <property type="protein sequence ID" value="GAA3635036.1"/>
    <property type="molecule type" value="Genomic_DNA"/>
</dbReference>
<dbReference type="PANTHER" id="PTHR44757:SF2">
    <property type="entry name" value="BIOFILM ARCHITECTURE MAINTENANCE PROTEIN MBAA"/>
    <property type="match status" value="1"/>
</dbReference>
<proteinExistence type="predicted"/>
<dbReference type="SUPFAM" id="SSF55073">
    <property type="entry name" value="Nucleotide cyclase"/>
    <property type="match status" value="1"/>
</dbReference>
<dbReference type="Gene3D" id="3.30.450.20">
    <property type="entry name" value="PAS domain"/>
    <property type="match status" value="1"/>
</dbReference>
<dbReference type="PROSITE" id="PS50112">
    <property type="entry name" value="PAS"/>
    <property type="match status" value="1"/>
</dbReference>
<keyword evidence="4" id="KW-1185">Reference proteome</keyword>
<dbReference type="NCBIfam" id="TIGR00229">
    <property type="entry name" value="sensory_box"/>
    <property type="match status" value="1"/>
</dbReference>
<reference evidence="4" key="1">
    <citation type="journal article" date="2019" name="Int. J. Syst. Evol. Microbiol.">
        <title>The Global Catalogue of Microorganisms (GCM) 10K type strain sequencing project: providing services to taxonomists for standard genome sequencing and annotation.</title>
        <authorList>
            <consortium name="The Broad Institute Genomics Platform"/>
            <consortium name="The Broad Institute Genome Sequencing Center for Infectious Disease"/>
            <person name="Wu L."/>
            <person name="Ma J."/>
        </authorList>
    </citation>
    <scope>NUCLEOTIDE SEQUENCE [LARGE SCALE GENOMIC DNA]</scope>
    <source>
        <strain evidence="4">JCM 16544</strain>
    </source>
</reference>
<dbReference type="SMART" id="SM00065">
    <property type="entry name" value="GAF"/>
    <property type="match status" value="1"/>
</dbReference>
<dbReference type="InterPro" id="IPR029016">
    <property type="entry name" value="GAF-like_dom_sf"/>
</dbReference>
<sequence length="458" mass="49308">MSDHEGVDWFDQAPCGLVSTSLDGVIVAANPAFVSWTGYRAEDLCGRSFASLLDPGSLLFFDTRHTQLLHLRGQVEEVALTLRKADGERMPVLINAVRDASAGFDRIAVFNATERVRHERDLLEAKRLAEASERRVRILQDVSTAFDVTATDEDVAQSFAEVAAEAFAAREAAVLLWQPDGSLALMGGSDPLHANDIPVPALWSATEVTVVQARDQQSPFPELASAMRAARLVSLTVTPLIGDGAHLGVLVCFFAARTELDDHDLELQQALGRQASQTLTRVRLQRRLAFLALHDQLTGVGNRQLLQSAIDDAIAESTATGRPLAVMFLDIDDFKSINDAFGHAAGDQVLVALAERLSASLRATDVVGRMGGDEFVALCADTDVAAAEQVAERVLELCREPIVVPSGVISASVSVGIDVYRPGLDGVRNAPQMLMHADAAMYDSKRGGKDRFTLSEPA</sequence>
<dbReference type="Gene3D" id="3.30.450.40">
    <property type="match status" value="1"/>
</dbReference>
<evidence type="ECO:0008006" key="5">
    <source>
        <dbReference type="Google" id="ProtNLM"/>
    </source>
</evidence>
<protein>
    <recommendedName>
        <fullName evidence="5">Diguanylate cyclase</fullName>
    </recommendedName>
</protein>
<evidence type="ECO:0000313" key="4">
    <source>
        <dbReference type="Proteomes" id="UP001501697"/>
    </source>
</evidence>
<accession>A0ABP7ALW3</accession>
<dbReference type="SMART" id="SM00091">
    <property type="entry name" value="PAS"/>
    <property type="match status" value="1"/>
</dbReference>
<dbReference type="InterPro" id="IPR003018">
    <property type="entry name" value="GAF"/>
</dbReference>
<dbReference type="Pfam" id="PF00989">
    <property type="entry name" value="PAS"/>
    <property type="match status" value="1"/>
</dbReference>
<dbReference type="Pfam" id="PF01590">
    <property type="entry name" value="GAF"/>
    <property type="match status" value="1"/>
</dbReference>
<dbReference type="PANTHER" id="PTHR44757">
    <property type="entry name" value="DIGUANYLATE CYCLASE DGCP"/>
    <property type="match status" value="1"/>
</dbReference>
<dbReference type="Gene3D" id="3.30.70.270">
    <property type="match status" value="1"/>
</dbReference>
<dbReference type="SMART" id="SM00267">
    <property type="entry name" value="GGDEF"/>
    <property type="match status" value="1"/>
</dbReference>
<dbReference type="NCBIfam" id="TIGR00254">
    <property type="entry name" value="GGDEF"/>
    <property type="match status" value="1"/>
</dbReference>
<gene>
    <name evidence="3" type="ORF">GCM10022200_17870</name>
</gene>
<dbReference type="InterPro" id="IPR043128">
    <property type="entry name" value="Rev_trsase/Diguanyl_cyclase"/>
</dbReference>
<dbReference type="InterPro" id="IPR052155">
    <property type="entry name" value="Biofilm_reg_signaling"/>
</dbReference>
<dbReference type="CDD" id="cd01949">
    <property type="entry name" value="GGDEF"/>
    <property type="match status" value="1"/>
</dbReference>
<feature type="domain" description="GGDEF" evidence="2">
    <location>
        <begin position="322"/>
        <end position="457"/>
    </location>
</feature>
<evidence type="ECO:0000259" key="1">
    <source>
        <dbReference type="PROSITE" id="PS50112"/>
    </source>
</evidence>
<evidence type="ECO:0000313" key="3">
    <source>
        <dbReference type="EMBL" id="GAA3635036.1"/>
    </source>
</evidence>
<dbReference type="RefSeq" id="WP_344737664.1">
    <property type="nucleotide sequence ID" value="NZ_BAAAYU010000005.1"/>
</dbReference>
<dbReference type="InterPro" id="IPR000014">
    <property type="entry name" value="PAS"/>
</dbReference>
<feature type="domain" description="PAS" evidence="1">
    <location>
        <begin position="10"/>
        <end position="55"/>
    </location>
</feature>
<dbReference type="SUPFAM" id="SSF55785">
    <property type="entry name" value="PYP-like sensor domain (PAS domain)"/>
    <property type="match status" value="1"/>
</dbReference>
<dbReference type="InterPro" id="IPR000160">
    <property type="entry name" value="GGDEF_dom"/>
</dbReference>
<organism evidence="3 4">
    <name type="scientific">Microbacterium awajiense</name>
    <dbReference type="NCBI Taxonomy" id="415214"/>
    <lineage>
        <taxon>Bacteria</taxon>
        <taxon>Bacillati</taxon>
        <taxon>Actinomycetota</taxon>
        <taxon>Actinomycetes</taxon>
        <taxon>Micrococcales</taxon>
        <taxon>Microbacteriaceae</taxon>
        <taxon>Microbacterium</taxon>
    </lineage>
</organism>
<dbReference type="InterPro" id="IPR013767">
    <property type="entry name" value="PAS_fold"/>
</dbReference>
<dbReference type="InterPro" id="IPR035965">
    <property type="entry name" value="PAS-like_dom_sf"/>
</dbReference>
<dbReference type="InterPro" id="IPR029787">
    <property type="entry name" value="Nucleotide_cyclase"/>
</dbReference>